<organism evidence="2 3">
    <name type="scientific">Candidatus Geothrix odensensis</name>
    <dbReference type="NCBI Taxonomy" id="2954440"/>
    <lineage>
        <taxon>Bacteria</taxon>
        <taxon>Pseudomonadati</taxon>
        <taxon>Acidobacteriota</taxon>
        <taxon>Holophagae</taxon>
        <taxon>Holophagales</taxon>
        <taxon>Holophagaceae</taxon>
        <taxon>Geothrix</taxon>
    </lineage>
</organism>
<evidence type="ECO:0000313" key="3">
    <source>
        <dbReference type="Proteomes" id="UP000709959"/>
    </source>
</evidence>
<dbReference type="InterPro" id="IPR023614">
    <property type="entry name" value="Porin_dom_sf"/>
</dbReference>
<dbReference type="Pfam" id="PF07642">
    <property type="entry name" value="BBP2"/>
    <property type="match status" value="1"/>
</dbReference>
<dbReference type="EMBL" id="JADKCH010000004">
    <property type="protein sequence ID" value="MBK8572331.1"/>
    <property type="molecule type" value="Genomic_DNA"/>
</dbReference>
<feature type="chain" id="PRO_5037277673" evidence="1">
    <location>
        <begin position="20"/>
        <end position="387"/>
    </location>
</feature>
<accession>A0A936K5T6</accession>
<evidence type="ECO:0000313" key="2">
    <source>
        <dbReference type="EMBL" id="MBK8572331.1"/>
    </source>
</evidence>
<protein>
    <submittedName>
        <fullName evidence="2">Outer membrane beta-barrel protein</fullName>
    </submittedName>
</protein>
<reference evidence="2 3" key="1">
    <citation type="submission" date="2020-10" db="EMBL/GenBank/DDBJ databases">
        <title>Connecting structure to function with the recovery of over 1000 high-quality activated sludge metagenome-assembled genomes encoding full-length rRNA genes using long-read sequencing.</title>
        <authorList>
            <person name="Singleton C.M."/>
            <person name="Petriglieri F."/>
            <person name="Kristensen J.M."/>
            <person name="Kirkegaard R.H."/>
            <person name="Michaelsen T.Y."/>
            <person name="Andersen M.H."/>
            <person name="Karst S.M."/>
            <person name="Dueholm M.S."/>
            <person name="Nielsen P.H."/>
            <person name="Albertsen M."/>
        </authorList>
    </citation>
    <scope>NUCLEOTIDE SEQUENCE [LARGE SCALE GENOMIC DNA]</scope>
    <source>
        <strain evidence="2">OdNE_18-Q3-R46-58_MAXAC.008</strain>
    </source>
</reference>
<comment type="caution">
    <text evidence="2">The sequence shown here is derived from an EMBL/GenBank/DDBJ whole genome shotgun (WGS) entry which is preliminary data.</text>
</comment>
<dbReference type="SUPFAM" id="SSF56935">
    <property type="entry name" value="Porins"/>
    <property type="match status" value="1"/>
</dbReference>
<gene>
    <name evidence="2" type="ORF">IPN91_06705</name>
</gene>
<evidence type="ECO:0000256" key="1">
    <source>
        <dbReference type="SAM" id="SignalP"/>
    </source>
</evidence>
<sequence length="387" mass="41092">MRIAPFLLPTLAATLLAQAPSPSPAPALKWRGSLWASAVTQNRDTADGSMVFRPMDAGQGQFTLDGLMLGVDATLGSGWSAKATLLAGQAGKVVQSTTGDTGTITPVEAMLVWTGERDTFRVGRMITFIGMEFLDGAQDVAASRGLLFSFVDPFGQVGINWHHAFSPAWSADLWAFSGEDRTRDNNHGKTVGLGLTYNHAGSPDNFLSLHAYSGSEQDGFGSAANTGAEGRKRERVCLMGQWVAGATTFQWEASLGRESFAAGSILGATAPVTATWRGYGFICKREILPSVSLFARVEWLSDDLGVRLSADPTIREGLGLAGPIAYAGRMGADLQAQGISLGVEKKHGPAFARLELRQDRLNRDLTDVQGGTFRESVSGTLSLGASF</sequence>
<proteinExistence type="predicted"/>
<dbReference type="AlphaFoldDB" id="A0A936K5T6"/>
<dbReference type="InterPro" id="IPR011486">
    <property type="entry name" value="BBP2"/>
</dbReference>
<feature type="signal peptide" evidence="1">
    <location>
        <begin position="1"/>
        <end position="19"/>
    </location>
</feature>
<dbReference type="Proteomes" id="UP000709959">
    <property type="component" value="Unassembled WGS sequence"/>
</dbReference>
<dbReference type="Gene3D" id="2.40.160.10">
    <property type="entry name" value="Porin"/>
    <property type="match status" value="1"/>
</dbReference>
<name>A0A936K5T6_9BACT</name>
<keyword evidence="1" id="KW-0732">Signal</keyword>